<dbReference type="InterPro" id="IPR029055">
    <property type="entry name" value="Ntn_hydrolases_N"/>
</dbReference>
<accession>A0A1T4S541</accession>
<evidence type="ECO:0000313" key="4">
    <source>
        <dbReference type="Proteomes" id="UP000191418"/>
    </source>
</evidence>
<dbReference type="AlphaFoldDB" id="A0A1T4S541"/>
<protein>
    <submittedName>
        <fullName evidence="3">Class II glutamine amidotransferase</fullName>
    </submittedName>
</protein>
<dbReference type="STRING" id="64969.SAMN02745127_02748"/>
<keyword evidence="3" id="KW-0808">Transferase</keyword>
<dbReference type="RefSeq" id="WP_078746279.1">
    <property type="nucleotide sequence ID" value="NZ_FUXG01000024.1"/>
</dbReference>
<evidence type="ECO:0000259" key="2">
    <source>
        <dbReference type="PROSITE" id="PS51278"/>
    </source>
</evidence>
<dbReference type="EMBL" id="MTSM01000025">
    <property type="protein sequence ID" value="OPX54436.1"/>
    <property type="molecule type" value="Genomic_DNA"/>
</dbReference>
<dbReference type="Pfam" id="PF13230">
    <property type="entry name" value="GATase_4"/>
    <property type="match status" value="1"/>
</dbReference>
<dbReference type="PANTHER" id="PTHR42824:SF1">
    <property type="entry name" value="GLUTAMINE AMIDOTRANSFERASE YAFJ-RELATED"/>
    <property type="match status" value="1"/>
</dbReference>
<dbReference type="Proteomes" id="UP000191418">
    <property type="component" value="Unassembled WGS sequence"/>
</dbReference>
<dbReference type="InterPro" id="IPR026869">
    <property type="entry name" value="EgtC-like"/>
</dbReference>
<keyword evidence="1 3" id="KW-0315">Glutamine amidotransferase</keyword>
<dbReference type="PROSITE" id="PS51278">
    <property type="entry name" value="GATASE_TYPE_2"/>
    <property type="match status" value="1"/>
</dbReference>
<dbReference type="CDD" id="cd01908">
    <property type="entry name" value="YafJ"/>
    <property type="match status" value="1"/>
</dbReference>
<sequence length="279" mass="31196">MCELMGMTANVPTDICFSFSGLVKRGGGTGPHKDGWGIAFYEGRGYREFRDPNPSVDSEIARLIQRYPIKSRVVISHIRQANVGGICLENTHPFNRELWGQHWSYAHNGQLEESALHFPASFYQPVGTTDSEQAFCWLLAQLRLNFPIGTNRVDKSSTSDLGGCVERSGCIEQISTAIHTWCEQLRGKGVFNMLLSNGEYLFAYCSTKLHHITRCAPFGEAVLSDTELQVDFKKVTTPNDIVTVIATQPLTDNEQWTPMQTGELAVFKNGELILQRFGQ</sequence>
<reference evidence="3 4" key="1">
    <citation type="submission" date="2017-01" db="EMBL/GenBank/DDBJ databases">
        <title>Genome Sequencing of a Marine Spirillum, Oceanospirillum multiglobuliferum ATCC 33336, from Japan.</title>
        <authorList>
            <person name="Carney J.G."/>
            <person name="Trachtenberg A.M."/>
            <person name="Rheaume B.A."/>
            <person name="Linnane J.D."/>
            <person name="Pitts N.L."/>
            <person name="Mykles D.L."/>
            <person name="Maclea K.S."/>
        </authorList>
    </citation>
    <scope>NUCLEOTIDE SEQUENCE [LARGE SCALE GENOMIC DNA]</scope>
    <source>
        <strain evidence="3 4">ATCC 33336</strain>
    </source>
</reference>
<feature type="domain" description="Glutamine amidotransferase type-2" evidence="2">
    <location>
        <begin position="2"/>
        <end position="279"/>
    </location>
</feature>
<gene>
    <name evidence="3" type="ORF">BTE48_14050</name>
</gene>
<dbReference type="GO" id="GO:0016740">
    <property type="term" value="F:transferase activity"/>
    <property type="evidence" value="ECO:0007669"/>
    <property type="project" value="UniProtKB-KW"/>
</dbReference>
<keyword evidence="4" id="KW-1185">Reference proteome</keyword>
<organism evidence="3 4">
    <name type="scientific">Oceanospirillum multiglobuliferum</name>
    <dbReference type="NCBI Taxonomy" id="64969"/>
    <lineage>
        <taxon>Bacteria</taxon>
        <taxon>Pseudomonadati</taxon>
        <taxon>Pseudomonadota</taxon>
        <taxon>Gammaproteobacteria</taxon>
        <taxon>Oceanospirillales</taxon>
        <taxon>Oceanospirillaceae</taxon>
        <taxon>Oceanospirillum</taxon>
    </lineage>
</organism>
<evidence type="ECO:0000313" key="3">
    <source>
        <dbReference type="EMBL" id="OPX54436.1"/>
    </source>
</evidence>
<dbReference type="SUPFAM" id="SSF56235">
    <property type="entry name" value="N-terminal nucleophile aminohydrolases (Ntn hydrolases)"/>
    <property type="match status" value="1"/>
</dbReference>
<dbReference type="InterPro" id="IPR017932">
    <property type="entry name" value="GATase_2_dom"/>
</dbReference>
<name>A0A1T4S541_9GAMM</name>
<dbReference type="Gene3D" id="3.60.20.10">
    <property type="entry name" value="Glutamine Phosphoribosylpyrophosphate, subunit 1, domain 1"/>
    <property type="match status" value="1"/>
</dbReference>
<comment type="caution">
    <text evidence="3">The sequence shown here is derived from an EMBL/GenBank/DDBJ whole genome shotgun (WGS) entry which is preliminary data.</text>
</comment>
<dbReference type="PANTHER" id="PTHR42824">
    <property type="entry name" value="GLUTAMINE AMIDOTRANSFERASE"/>
    <property type="match status" value="1"/>
</dbReference>
<proteinExistence type="predicted"/>
<evidence type="ECO:0000256" key="1">
    <source>
        <dbReference type="ARBA" id="ARBA00022962"/>
    </source>
</evidence>
<dbReference type="OrthoDB" id="321954at2"/>